<proteinExistence type="predicted"/>
<dbReference type="AlphaFoldDB" id="A0A5C3MIU3"/>
<evidence type="ECO:0000313" key="2">
    <source>
        <dbReference type="Proteomes" id="UP000305948"/>
    </source>
</evidence>
<keyword evidence="2" id="KW-1185">Reference proteome</keyword>
<protein>
    <submittedName>
        <fullName evidence="1">Uncharacterized protein</fullName>
    </submittedName>
</protein>
<gene>
    <name evidence="1" type="ORF">OE88DRAFT_1222010</name>
</gene>
<accession>A0A5C3MIU3</accession>
<name>A0A5C3MIU3_9AGAM</name>
<dbReference type="Proteomes" id="UP000305948">
    <property type="component" value="Unassembled WGS sequence"/>
</dbReference>
<reference evidence="1 2" key="1">
    <citation type="journal article" date="2019" name="Nat. Ecol. Evol.">
        <title>Megaphylogeny resolves global patterns of mushroom evolution.</title>
        <authorList>
            <person name="Varga T."/>
            <person name="Krizsan K."/>
            <person name="Foldi C."/>
            <person name="Dima B."/>
            <person name="Sanchez-Garcia M."/>
            <person name="Sanchez-Ramirez S."/>
            <person name="Szollosi G.J."/>
            <person name="Szarkandi J.G."/>
            <person name="Papp V."/>
            <person name="Albert L."/>
            <person name="Andreopoulos W."/>
            <person name="Angelini C."/>
            <person name="Antonin V."/>
            <person name="Barry K.W."/>
            <person name="Bougher N.L."/>
            <person name="Buchanan P."/>
            <person name="Buyck B."/>
            <person name="Bense V."/>
            <person name="Catcheside P."/>
            <person name="Chovatia M."/>
            <person name="Cooper J."/>
            <person name="Damon W."/>
            <person name="Desjardin D."/>
            <person name="Finy P."/>
            <person name="Geml J."/>
            <person name="Haridas S."/>
            <person name="Hughes K."/>
            <person name="Justo A."/>
            <person name="Karasinski D."/>
            <person name="Kautmanova I."/>
            <person name="Kiss B."/>
            <person name="Kocsube S."/>
            <person name="Kotiranta H."/>
            <person name="LaButti K.M."/>
            <person name="Lechner B.E."/>
            <person name="Liimatainen K."/>
            <person name="Lipzen A."/>
            <person name="Lukacs Z."/>
            <person name="Mihaltcheva S."/>
            <person name="Morgado L.N."/>
            <person name="Niskanen T."/>
            <person name="Noordeloos M.E."/>
            <person name="Ohm R.A."/>
            <person name="Ortiz-Santana B."/>
            <person name="Ovrebo C."/>
            <person name="Racz N."/>
            <person name="Riley R."/>
            <person name="Savchenko A."/>
            <person name="Shiryaev A."/>
            <person name="Soop K."/>
            <person name="Spirin V."/>
            <person name="Szebenyi C."/>
            <person name="Tomsovsky M."/>
            <person name="Tulloss R.E."/>
            <person name="Uehling J."/>
            <person name="Grigoriev I.V."/>
            <person name="Vagvolgyi C."/>
            <person name="Papp T."/>
            <person name="Martin F.M."/>
            <person name="Miettinen O."/>
            <person name="Hibbett D.S."/>
            <person name="Nagy L.G."/>
        </authorList>
    </citation>
    <scope>NUCLEOTIDE SEQUENCE [LARGE SCALE GENOMIC DNA]</scope>
    <source>
        <strain evidence="1 2">OMC1185</strain>
    </source>
</reference>
<sequence length="135" mass="15399">MLASVNGIICASKLTLRRWRDVRNSSHLGYVSACQNRLSPYLPSIYNMQKRRAFLPKALVRRGKRRIPKSDIPAPAPTRLRRPLALPYRKMCSFHWCLQKLGFKCTMPTQPMGIHHSLGILGDSSTGISIMMHRL</sequence>
<evidence type="ECO:0000313" key="1">
    <source>
        <dbReference type="EMBL" id="TFK45332.1"/>
    </source>
</evidence>
<dbReference type="EMBL" id="ML213546">
    <property type="protein sequence ID" value="TFK45332.1"/>
    <property type="molecule type" value="Genomic_DNA"/>
</dbReference>
<organism evidence="1 2">
    <name type="scientific">Heliocybe sulcata</name>
    <dbReference type="NCBI Taxonomy" id="5364"/>
    <lineage>
        <taxon>Eukaryota</taxon>
        <taxon>Fungi</taxon>
        <taxon>Dikarya</taxon>
        <taxon>Basidiomycota</taxon>
        <taxon>Agaricomycotina</taxon>
        <taxon>Agaricomycetes</taxon>
        <taxon>Gloeophyllales</taxon>
        <taxon>Gloeophyllaceae</taxon>
        <taxon>Heliocybe</taxon>
    </lineage>
</organism>